<feature type="region of interest" description="Disordered" evidence="1">
    <location>
        <begin position="533"/>
        <end position="568"/>
    </location>
</feature>
<protein>
    <submittedName>
        <fullName evidence="2">Uncharacterized protein</fullName>
    </submittedName>
</protein>
<dbReference type="InterPro" id="IPR032675">
    <property type="entry name" value="LRR_dom_sf"/>
</dbReference>
<evidence type="ECO:0000256" key="1">
    <source>
        <dbReference type="SAM" id="MobiDB-lite"/>
    </source>
</evidence>
<reference evidence="2" key="1">
    <citation type="submission" date="2020-06" db="EMBL/GenBank/DDBJ databases">
        <authorList>
            <consortium name="Plant Systems Biology data submission"/>
        </authorList>
    </citation>
    <scope>NUCLEOTIDE SEQUENCE</scope>
    <source>
        <strain evidence="2">D6</strain>
    </source>
</reference>
<proteinExistence type="predicted"/>
<gene>
    <name evidence="2" type="ORF">SEMRO_269_G103980.1</name>
</gene>
<organism evidence="2 3">
    <name type="scientific">Seminavis robusta</name>
    <dbReference type="NCBI Taxonomy" id="568900"/>
    <lineage>
        <taxon>Eukaryota</taxon>
        <taxon>Sar</taxon>
        <taxon>Stramenopiles</taxon>
        <taxon>Ochrophyta</taxon>
        <taxon>Bacillariophyta</taxon>
        <taxon>Bacillariophyceae</taxon>
        <taxon>Bacillariophycidae</taxon>
        <taxon>Naviculales</taxon>
        <taxon>Naviculaceae</taxon>
        <taxon>Seminavis</taxon>
    </lineage>
</organism>
<evidence type="ECO:0000313" key="2">
    <source>
        <dbReference type="EMBL" id="CAB9506508.1"/>
    </source>
</evidence>
<keyword evidence="3" id="KW-1185">Reference proteome</keyword>
<dbReference type="AlphaFoldDB" id="A0A9N8DP23"/>
<evidence type="ECO:0000313" key="3">
    <source>
        <dbReference type="Proteomes" id="UP001153069"/>
    </source>
</evidence>
<dbReference type="EMBL" id="CAICTM010000268">
    <property type="protein sequence ID" value="CAB9506508.1"/>
    <property type="molecule type" value="Genomic_DNA"/>
</dbReference>
<accession>A0A9N8DP23</accession>
<comment type="caution">
    <text evidence="2">The sequence shown here is derived from an EMBL/GenBank/DDBJ whole genome shotgun (WGS) entry which is preliminary data.</text>
</comment>
<dbReference type="Gene3D" id="3.80.10.10">
    <property type="entry name" value="Ribonuclease Inhibitor"/>
    <property type="match status" value="1"/>
</dbReference>
<dbReference type="Proteomes" id="UP001153069">
    <property type="component" value="Unassembled WGS sequence"/>
</dbReference>
<name>A0A9N8DP23_9STRA</name>
<sequence length="568" mass="64145">MVKEQNLQDARQELAQIFQYEQDDLCEDDSSASKQALRLLLAYPELASEEFEADEEVAFKLLPLSIFITSGAGIQVIEAVEQLYPQAVSTKHPELKFFPLQAACEVHADGDVIEFLANKYPMAVEARDNKGDLIIHSVLSQGKDAIPRRKTVERLLDLYPESLRQPNHEGVCPLGIAFRARQSSKIIDRIIEKRLEEGIHSFEMIGWKDFELNAKEVSRFGVELFPKLDLKALWCEPDSYGDDGFAYLMEYLMGDRTIEKLSLSFPPLDGRGKGAALLNFFRNNITVRHLSLSRNVAMWSQANGMDYLLQGMGYNPAILSLQLSGLFLMSSFELGYLISRSPKKLILNNVMVSSKWATANVKQWGTSMVTDLTLRNCKMRGKCLDKFLDGLKNLPALKRLTLDFTMPEDKHDEKYLKGRDITKPILSLLKNGNLEGLILQGLTMDIRKLSVKLNKDTTLKKLRIDSLRSELSMTVGCLVGALINDNRTLEDIKFHCDYDYEKTQPALDGSDVAVPRFEIVEDPAIKYYTTRNRTGKKGGKAAPKIQSVNTFAEKPRSKRGSVGRELMR</sequence>
<dbReference type="SUPFAM" id="SSF52047">
    <property type="entry name" value="RNI-like"/>
    <property type="match status" value="1"/>
</dbReference>